<reference evidence="1 2" key="1">
    <citation type="journal article" date="2011" name="J. Bacteriol.">
        <title>Whole genome sequence of the rifamycin B-producing strain Amycolatopsis mediterranei S699.</title>
        <authorList>
            <person name="Verma M."/>
            <person name="Kaur J."/>
            <person name="Kumar M."/>
            <person name="Kumari K."/>
            <person name="Saxena A."/>
            <person name="Anand S."/>
            <person name="Nigam A."/>
            <person name="Ravi V."/>
            <person name="Raghuvanshi S."/>
            <person name="Khurana P."/>
            <person name="Tyagi A.K."/>
            <person name="Khurana J.P."/>
            <person name="Lal R."/>
        </authorList>
    </citation>
    <scope>NUCLEOTIDE SEQUENCE [LARGE SCALE GENOMIC DNA]</scope>
    <source>
        <strain evidence="1 2">S699</strain>
    </source>
</reference>
<dbReference type="RefSeq" id="WP_014467015.1">
    <property type="nucleotide sequence ID" value="NC_017186.1"/>
</dbReference>
<sequence>MRRRIGDAPVLALAGRIMAAGSTGHHWTGTGKIMLSISGLAE</sequence>
<protein>
    <submittedName>
        <fullName evidence="1">Uncharacterized protein</fullName>
    </submittedName>
</protein>
<dbReference type="KEGG" id="amn:RAM_18990"/>
<accession>A0A9R0U903</accession>
<dbReference type="AlphaFoldDB" id="A0A9R0U903"/>
<dbReference type="GeneID" id="92877387"/>
<evidence type="ECO:0000313" key="2">
    <source>
        <dbReference type="Proteomes" id="UP000006138"/>
    </source>
</evidence>
<organism evidence="1 2">
    <name type="scientific">Amycolatopsis mediterranei (strain S699)</name>
    <name type="common">Nocardia mediterranei</name>
    <dbReference type="NCBI Taxonomy" id="713604"/>
    <lineage>
        <taxon>Bacteria</taxon>
        <taxon>Bacillati</taxon>
        <taxon>Actinomycetota</taxon>
        <taxon>Actinomycetes</taxon>
        <taxon>Pseudonocardiales</taxon>
        <taxon>Pseudonocardiaceae</taxon>
        <taxon>Amycolatopsis</taxon>
    </lineage>
</organism>
<proteinExistence type="predicted"/>
<dbReference type="EMBL" id="CP002896">
    <property type="protein sequence ID" value="AEK42284.1"/>
    <property type="molecule type" value="Genomic_DNA"/>
</dbReference>
<evidence type="ECO:0000313" key="1">
    <source>
        <dbReference type="EMBL" id="AEK42284.1"/>
    </source>
</evidence>
<gene>
    <name evidence="1" type="ordered locus">RAM_18990</name>
</gene>
<name>A0A9R0U903_AMYMS</name>
<keyword evidence="2" id="KW-1185">Reference proteome</keyword>
<dbReference type="Proteomes" id="UP000006138">
    <property type="component" value="Chromosome"/>
</dbReference>